<protein>
    <submittedName>
        <fullName evidence="2">Uncharacterized protein</fullName>
    </submittedName>
</protein>
<keyword evidence="1" id="KW-1133">Transmembrane helix</keyword>
<feature type="non-terminal residue" evidence="2">
    <location>
        <position position="225"/>
    </location>
</feature>
<reference evidence="2" key="1">
    <citation type="submission" date="2018-05" db="EMBL/GenBank/DDBJ databases">
        <authorList>
            <person name="Lanie J.A."/>
            <person name="Ng W.-L."/>
            <person name="Kazmierczak K.M."/>
            <person name="Andrzejewski T.M."/>
            <person name="Davidsen T.M."/>
            <person name="Wayne K.J."/>
            <person name="Tettelin H."/>
            <person name="Glass J.I."/>
            <person name="Rusch D."/>
            <person name="Podicherti R."/>
            <person name="Tsui H.-C.T."/>
            <person name="Winkler M.E."/>
        </authorList>
    </citation>
    <scope>NUCLEOTIDE SEQUENCE</scope>
</reference>
<feature type="transmembrane region" description="Helical" evidence="1">
    <location>
        <begin position="6"/>
        <end position="25"/>
    </location>
</feature>
<dbReference type="EMBL" id="UINC01154143">
    <property type="protein sequence ID" value="SVD49259.1"/>
    <property type="molecule type" value="Genomic_DNA"/>
</dbReference>
<evidence type="ECO:0000256" key="1">
    <source>
        <dbReference type="SAM" id="Phobius"/>
    </source>
</evidence>
<accession>A0A382VRV3</accession>
<proteinExistence type="predicted"/>
<name>A0A382VRV3_9ZZZZ</name>
<keyword evidence="1" id="KW-0812">Transmembrane</keyword>
<keyword evidence="1" id="KW-0472">Membrane</keyword>
<feature type="non-terminal residue" evidence="2">
    <location>
        <position position="1"/>
    </location>
</feature>
<dbReference type="AlphaFoldDB" id="A0A382VRV3"/>
<organism evidence="2">
    <name type="scientific">marine metagenome</name>
    <dbReference type="NCBI Taxonomy" id="408172"/>
    <lineage>
        <taxon>unclassified sequences</taxon>
        <taxon>metagenomes</taxon>
        <taxon>ecological metagenomes</taxon>
    </lineage>
</organism>
<evidence type="ECO:0000313" key="2">
    <source>
        <dbReference type="EMBL" id="SVD49259.1"/>
    </source>
</evidence>
<sequence length="225" mass="26270">VDFFSSSFNIIIAILIVSAIVYAYVNPRVPKEGTPARKKYDEKMAKEEWERLNPPIYKTIEEISKPKPKPKAKKQQDYVEPVITEKKIDEFVLFLNKFQSKDENKAFYTTIDFSEIDFKNLNMDFSLLIGAYMILHEFGRIQCDELELTEKGYQGEGYNIIKLINIEHSGNLNYEKEAEECVRLIHKPNIFDAIKSSQNDGIFYGDPLDWLDSYWAAYNDIDSYD</sequence>
<gene>
    <name evidence="2" type="ORF">METZ01_LOCUS402113</name>
</gene>